<evidence type="ECO:0000259" key="1">
    <source>
        <dbReference type="Pfam" id="PF00535"/>
    </source>
</evidence>
<proteinExistence type="predicted"/>
<evidence type="ECO:0000313" key="2">
    <source>
        <dbReference type="EMBL" id="MDV3439443.1"/>
    </source>
</evidence>
<dbReference type="Proteomes" id="UP001273935">
    <property type="component" value="Unassembled WGS sequence"/>
</dbReference>
<evidence type="ECO:0000313" key="3">
    <source>
        <dbReference type="Proteomes" id="UP001273935"/>
    </source>
</evidence>
<dbReference type="SUPFAM" id="SSF53448">
    <property type="entry name" value="Nucleotide-diphospho-sugar transferases"/>
    <property type="match status" value="1"/>
</dbReference>
<feature type="domain" description="Glycosyltransferase 2-like" evidence="1">
    <location>
        <begin position="16"/>
        <end position="147"/>
    </location>
</feature>
<dbReference type="Pfam" id="PF00535">
    <property type="entry name" value="Glycos_transf_2"/>
    <property type="match status" value="1"/>
</dbReference>
<keyword evidence="2" id="KW-0328">Glycosyltransferase</keyword>
<sequence length="249" mass="28178">MDVPDCSLASRTIRVSIVTVCFNGVEFIEETIRSVLEQDYANFEYIVIDGGSDDGTFKIIERYSDQLGFWVSEPDSGVYDAMNKAIDRATGEYLLFMNAGDRFNGGSVLRDMLAASTADVIYGDFSYFSGPLTGRVKADFSKGVFNHQAVLYRRKLHERYGYYLSIKGLTAADYLFFMSMQVSRTVSFEKVPITVSCVDPNGLSSGVQTFLQVNLVDGLLQRRRRYMVALRIAVHPFYNSIRKLVRRLF</sequence>
<dbReference type="EMBL" id="JAWJUL010000024">
    <property type="protein sequence ID" value="MDV3439443.1"/>
    <property type="molecule type" value="Genomic_DNA"/>
</dbReference>
<dbReference type="RefSeq" id="WP_317233684.1">
    <property type="nucleotide sequence ID" value="NZ_JAWJUL010000024.1"/>
</dbReference>
<dbReference type="Gene3D" id="3.90.550.10">
    <property type="entry name" value="Spore Coat Polysaccharide Biosynthesis Protein SpsA, Chain A"/>
    <property type="match status" value="1"/>
</dbReference>
<keyword evidence="2" id="KW-0808">Transferase</keyword>
<reference evidence="2 3" key="1">
    <citation type="submission" date="2023-10" db="EMBL/GenBank/DDBJ databases">
        <title>Pseudomonas otitidis isolated from a paediatric patient with cystic fibrosis in Chile.</title>
        <authorList>
            <person name="Amsteins-Romero L."/>
            <person name="Opazo-Capurro A."/>
            <person name="Matus-Kohler M."/>
            <person name="Gonzalez-Rocha G."/>
        </authorList>
    </citation>
    <scope>NUCLEOTIDE SEQUENCE [LARGE SCALE GENOMIC DNA]</scope>
    <source>
        <strain evidence="2 3">P-714</strain>
    </source>
</reference>
<comment type="caution">
    <text evidence="2">The sequence shown here is derived from an EMBL/GenBank/DDBJ whole genome shotgun (WGS) entry which is preliminary data.</text>
</comment>
<gene>
    <name evidence="2" type="ORF">R0G64_08410</name>
</gene>
<dbReference type="InterPro" id="IPR001173">
    <property type="entry name" value="Glyco_trans_2-like"/>
</dbReference>
<keyword evidence="3" id="KW-1185">Reference proteome</keyword>
<dbReference type="PANTHER" id="PTHR22916:SF67">
    <property type="entry name" value="COLANIC ACID BIOSYNTHESIS GLYCOSYL TRANSFERASE WCAE-RELATED"/>
    <property type="match status" value="1"/>
</dbReference>
<dbReference type="InterPro" id="IPR029044">
    <property type="entry name" value="Nucleotide-diphossugar_trans"/>
</dbReference>
<dbReference type="EC" id="2.4.-.-" evidence="2"/>
<dbReference type="GO" id="GO:0016757">
    <property type="term" value="F:glycosyltransferase activity"/>
    <property type="evidence" value="ECO:0007669"/>
    <property type="project" value="UniProtKB-KW"/>
</dbReference>
<dbReference type="CDD" id="cd06433">
    <property type="entry name" value="GT_2_WfgS_like"/>
    <property type="match status" value="1"/>
</dbReference>
<protein>
    <submittedName>
        <fullName evidence="2">Glycosyltransferase family 2 protein</fullName>
        <ecNumber evidence="2">2.4.-.-</ecNumber>
    </submittedName>
</protein>
<name>A0ABU3XND6_9GAMM</name>
<accession>A0ABU3XND6</accession>
<dbReference type="PANTHER" id="PTHR22916">
    <property type="entry name" value="GLYCOSYLTRANSFERASE"/>
    <property type="match status" value="1"/>
</dbReference>
<organism evidence="2 3">
    <name type="scientific">Metapseudomonas otitidis</name>
    <dbReference type="NCBI Taxonomy" id="319939"/>
    <lineage>
        <taxon>Bacteria</taxon>
        <taxon>Pseudomonadati</taxon>
        <taxon>Pseudomonadota</taxon>
        <taxon>Gammaproteobacteria</taxon>
        <taxon>Pseudomonadales</taxon>
        <taxon>Pseudomonadaceae</taxon>
        <taxon>Metapseudomonas</taxon>
    </lineage>
</organism>